<keyword evidence="2" id="KW-1185">Reference proteome</keyword>
<proteinExistence type="predicted"/>
<dbReference type="Proteomes" id="UP000829398">
    <property type="component" value="Chromosome 1"/>
</dbReference>
<organism evidence="1 2">
    <name type="scientific">Citrus sinensis</name>
    <name type="common">Sweet orange</name>
    <name type="synonym">Citrus aurantium var. sinensis</name>
    <dbReference type="NCBI Taxonomy" id="2711"/>
    <lineage>
        <taxon>Eukaryota</taxon>
        <taxon>Viridiplantae</taxon>
        <taxon>Streptophyta</taxon>
        <taxon>Embryophyta</taxon>
        <taxon>Tracheophyta</taxon>
        <taxon>Spermatophyta</taxon>
        <taxon>Magnoliopsida</taxon>
        <taxon>eudicotyledons</taxon>
        <taxon>Gunneridae</taxon>
        <taxon>Pentapetalae</taxon>
        <taxon>rosids</taxon>
        <taxon>malvids</taxon>
        <taxon>Sapindales</taxon>
        <taxon>Rutaceae</taxon>
        <taxon>Aurantioideae</taxon>
        <taxon>Citrus</taxon>
    </lineage>
</organism>
<comment type="caution">
    <text evidence="1">The sequence shown here is derived from an EMBL/GenBank/DDBJ whole genome shotgun (WGS) entry which is preliminary data.</text>
</comment>
<name>A0ACB8NZV0_CITSI</name>
<accession>A0ACB8NZV0</accession>
<reference evidence="2" key="1">
    <citation type="journal article" date="2023" name="Hortic. Res.">
        <title>A chromosome-level phased genome enabling allele-level studies in sweet orange: a case study on citrus Huanglongbing tolerance.</title>
        <authorList>
            <person name="Wu B."/>
            <person name="Yu Q."/>
            <person name="Deng Z."/>
            <person name="Duan Y."/>
            <person name="Luo F."/>
            <person name="Gmitter F. Jr."/>
        </authorList>
    </citation>
    <scope>NUCLEOTIDE SEQUENCE [LARGE SCALE GENOMIC DNA]</scope>
    <source>
        <strain evidence="2">cv. Valencia</strain>
    </source>
</reference>
<evidence type="ECO:0000313" key="2">
    <source>
        <dbReference type="Proteomes" id="UP000829398"/>
    </source>
</evidence>
<protein>
    <submittedName>
        <fullName evidence="1">Gibberellin 2-beta-dioxygenase 8</fullName>
    </submittedName>
</protein>
<dbReference type="EMBL" id="CM039170">
    <property type="protein sequence ID" value="KAH9803381.1"/>
    <property type="molecule type" value="Genomic_DNA"/>
</dbReference>
<evidence type="ECO:0000313" key="1">
    <source>
        <dbReference type="EMBL" id="KAH9803381.1"/>
    </source>
</evidence>
<gene>
    <name evidence="1" type="ORF">KPL71_001737</name>
</gene>
<sequence length="404" mass="46680">MFHLLVSRKLNPEFCLEVPTRTCLNAYVKAMSLQKTAQMLAYEGVCQAYVFGPRSILIQQMGFTNLCFFISMDDIEPPFEETYPTLFHNSTARANDKTLFAVDKECELPLIDLARLNFWSFDQWIEEMAEAASQWGFFQVMNHGIPQKVFESMRKEQMKIFHQPFRKKSEQNFMNLSADSYRWGNPKATSLRQFLWSEAFHIPVADISKLEDESINPRSSIGLFATKAANLAERLAEYLAHNLRIKSSYFRDNCLPSSSYLRMNRYPPCPPSFEVLGLIPHTDSDFLTLLYQDHVGGLQLKKDGRWLSVKPNPDVLIVNVGDLFQALSNGVYKSVEHRVVSHPKVERYSVAYFYCPSYEAVIESTENIIKPAIYRKFSFREYKQQIQEDVRATGNKVGLSRFLL</sequence>